<evidence type="ECO:0000313" key="3">
    <source>
        <dbReference type="Proteomes" id="UP000777438"/>
    </source>
</evidence>
<gene>
    <name evidence="2" type="ORF">B0T10DRAFT_611120</name>
</gene>
<dbReference type="EMBL" id="JAGPYM010000050">
    <property type="protein sequence ID" value="KAH6871786.1"/>
    <property type="molecule type" value="Genomic_DNA"/>
</dbReference>
<feature type="region of interest" description="Disordered" evidence="1">
    <location>
        <begin position="566"/>
        <end position="640"/>
    </location>
</feature>
<keyword evidence="3" id="KW-1185">Reference proteome</keyword>
<feature type="region of interest" description="Disordered" evidence="1">
    <location>
        <begin position="421"/>
        <end position="457"/>
    </location>
</feature>
<accession>A0A9P9AHS5</accession>
<evidence type="ECO:0000313" key="2">
    <source>
        <dbReference type="EMBL" id="KAH6871786.1"/>
    </source>
</evidence>
<dbReference type="Proteomes" id="UP000777438">
    <property type="component" value="Unassembled WGS sequence"/>
</dbReference>
<sequence>MEQHVLAENSIFLRAEPALIEASPLPPLHVLRLRNTLLNFDRTIPHEFQLSTEKELQYVSFFSMLRAVPEDERTRITSSLAHCDSLKECARRLCLGPHRETDWAEFYHREFLSPFSAKNKLASRGSGSHKTRPPIKPGSDYFQHGKLRSWGLFEPSHGFRTDDRIGLSAPCPDWTASYTILNSAPTEEILAPSRHEVNNIDGNFSRTTLERLAQHGLDPDASGLIRRKGKGFGVSRCICFPWLVVEHMRVSDDELSCWKRGANAGAAAVMLFQNLATYAQTESEGQHIPPVVTVTTERRLVRVWITYSCKGSTGYKMDCIWKGNMAMAFDIIKFEAILENAHMWAECELRPLISRCIDQWKFQFPTGPGPASQAPVESKNPPLMLSDGVKLVASSTTPVCVGDPTVINDLGTALQEVLRESLESTNPDPPPRPSTRSIGMQTGHDEPVVSRPVPSMSRQPRDIFKKRILVKNARGRRIPVKLPDVSSAELAASKPGLVPKFQPPVRPRRVIATPTSEKTSKPLSAELPILTRTTSPKSQSEPKVMATPSPKPFTFSSSAFTSTSFNVGPPAPKSEVPKWNFSDPGSGVEQPTVDWACCFNPIRGPTPVTKDDQPTPALESSQDDYDADDDEWEDTDETAT</sequence>
<dbReference type="OrthoDB" id="5081713at2759"/>
<proteinExistence type="predicted"/>
<comment type="caution">
    <text evidence="2">The sequence shown here is derived from an EMBL/GenBank/DDBJ whole genome shotgun (WGS) entry which is preliminary data.</text>
</comment>
<protein>
    <submittedName>
        <fullName evidence="2">Uncharacterized protein</fullName>
    </submittedName>
</protein>
<name>A0A9P9AHS5_9HYPO</name>
<organism evidence="2 3">
    <name type="scientific">Thelonectria olida</name>
    <dbReference type="NCBI Taxonomy" id="1576542"/>
    <lineage>
        <taxon>Eukaryota</taxon>
        <taxon>Fungi</taxon>
        <taxon>Dikarya</taxon>
        <taxon>Ascomycota</taxon>
        <taxon>Pezizomycotina</taxon>
        <taxon>Sordariomycetes</taxon>
        <taxon>Hypocreomycetidae</taxon>
        <taxon>Hypocreales</taxon>
        <taxon>Nectriaceae</taxon>
        <taxon>Thelonectria</taxon>
    </lineage>
</organism>
<feature type="compositionally biased region" description="Acidic residues" evidence="1">
    <location>
        <begin position="621"/>
        <end position="640"/>
    </location>
</feature>
<dbReference type="AlphaFoldDB" id="A0A9P9AHS5"/>
<reference evidence="2 3" key="1">
    <citation type="journal article" date="2021" name="Nat. Commun.">
        <title>Genetic determinants of endophytism in the Arabidopsis root mycobiome.</title>
        <authorList>
            <person name="Mesny F."/>
            <person name="Miyauchi S."/>
            <person name="Thiergart T."/>
            <person name="Pickel B."/>
            <person name="Atanasova L."/>
            <person name="Karlsson M."/>
            <person name="Huettel B."/>
            <person name="Barry K.W."/>
            <person name="Haridas S."/>
            <person name="Chen C."/>
            <person name="Bauer D."/>
            <person name="Andreopoulos W."/>
            <person name="Pangilinan J."/>
            <person name="LaButti K."/>
            <person name="Riley R."/>
            <person name="Lipzen A."/>
            <person name="Clum A."/>
            <person name="Drula E."/>
            <person name="Henrissat B."/>
            <person name="Kohler A."/>
            <person name="Grigoriev I.V."/>
            <person name="Martin F.M."/>
            <person name="Hacquard S."/>
        </authorList>
    </citation>
    <scope>NUCLEOTIDE SEQUENCE [LARGE SCALE GENOMIC DNA]</scope>
    <source>
        <strain evidence="2 3">MPI-CAGE-CH-0241</strain>
    </source>
</reference>
<evidence type="ECO:0000256" key="1">
    <source>
        <dbReference type="SAM" id="MobiDB-lite"/>
    </source>
</evidence>